<dbReference type="Gene3D" id="3.40.50.11660">
    <property type="entry name" value="Glycosyl transferase family 10, C-terminal domain"/>
    <property type="match status" value="1"/>
</dbReference>
<gene>
    <name evidence="7" type="ORF">WJX75_001812</name>
</gene>
<comment type="similarity">
    <text evidence="2 5">Belongs to the glycosyltransferase 10 family.</text>
</comment>
<feature type="transmembrane region" description="Helical" evidence="5">
    <location>
        <begin position="36"/>
        <end position="59"/>
    </location>
</feature>
<proteinExistence type="inferred from homology"/>
<keyword evidence="8" id="KW-1185">Reference proteome</keyword>
<keyword evidence="5" id="KW-0812">Transmembrane</keyword>
<comment type="caution">
    <text evidence="7">The sequence shown here is derived from an EMBL/GenBank/DDBJ whole genome shotgun (WGS) entry which is preliminary data.</text>
</comment>
<evidence type="ECO:0000256" key="1">
    <source>
        <dbReference type="ARBA" id="ARBA00004922"/>
    </source>
</evidence>
<sequence length="467" mass="52825">MIPFAVPLTGDEQGGGSQLPRLRKISKGKLDLQARYLTIGAILLFFVPTFALLTCQIFLQASSLRQETTLGPHVSLRVSYTGHAHLALPNPSPEDDTDYPDITHTKDAPQGLVSPENTTTAITISVMTPQQFVSGFSGSIPECLWRGHSLGCEYVVPRNDPFLHMRSEAVFYHGPNLCLEYHQNKTRVVKSTRKQLAVLLTMESAAYYPCFDDPVFMQAFDLEISYRREAQLPIGYLRKDHIEGWRHDALVSFEKRSDSPVYVQSNCRAQTKRDSIVRYLMTFPDLKIRSFGRCLNTEGQVNGTTESKIDIYRRHKICLVMENSIATDYVTEKLYDAFVAGCVPVYYGAPNVEDLLPDPDSIIDCRAFGSTAALRKEILRVSGNRAVWESKVAWRKRRLGQLSPAFQAQVLALTKPSVQCQLCSMLADYRAGNTSLVQQFRDGWDYRSEEQKQLESRQFLLSNFFGY</sequence>
<dbReference type="EMBL" id="JALJOT010000002">
    <property type="protein sequence ID" value="KAK9917202.1"/>
    <property type="molecule type" value="Genomic_DNA"/>
</dbReference>
<comment type="pathway">
    <text evidence="1">Protein modification; protein glycosylation.</text>
</comment>
<evidence type="ECO:0000256" key="5">
    <source>
        <dbReference type="RuleBase" id="RU003832"/>
    </source>
</evidence>
<dbReference type="InterPro" id="IPR055270">
    <property type="entry name" value="Glyco_tran_10_C"/>
</dbReference>
<dbReference type="InterPro" id="IPR038577">
    <property type="entry name" value="GT10-like_C_sf"/>
</dbReference>
<evidence type="ECO:0000313" key="7">
    <source>
        <dbReference type="EMBL" id="KAK9917202.1"/>
    </source>
</evidence>
<dbReference type="PANTHER" id="PTHR11929:SF194">
    <property type="entry name" value="ALPHA-(1,3)-FUCOSYLTRANSFERASE 10"/>
    <property type="match status" value="1"/>
</dbReference>
<protein>
    <recommendedName>
        <fullName evidence="5">Fucosyltransferase</fullName>
        <ecNumber evidence="5">2.4.1.-</ecNumber>
    </recommendedName>
</protein>
<organism evidence="7 8">
    <name type="scientific">Coccomyxa subellipsoidea</name>
    <dbReference type="NCBI Taxonomy" id="248742"/>
    <lineage>
        <taxon>Eukaryota</taxon>
        <taxon>Viridiplantae</taxon>
        <taxon>Chlorophyta</taxon>
        <taxon>core chlorophytes</taxon>
        <taxon>Trebouxiophyceae</taxon>
        <taxon>Trebouxiophyceae incertae sedis</taxon>
        <taxon>Coccomyxaceae</taxon>
        <taxon>Coccomyxa</taxon>
    </lineage>
</organism>
<comment type="subcellular location">
    <subcellularLocation>
        <location evidence="5">Golgi apparatus</location>
        <location evidence="5">Golgi stack membrane</location>
        <topology evidence="5">Single-pass type II membrane protein</topology>
    </subcellularLocation>
</comment>
<accession>A0ABR2YZW1</accession>
<dbReference type="InterPro" id="IPR001503">
    <property type="entry name" value="Glyco_trans_10"/>
</dbReference>
<dbReference type="Pfam" id="PF00852">
    <property type="entry name" value="Glyco_transf_10"/>
    <property type="match status" value="1"/>
</dbReference>
<keyword evidence="3 5" id="KW-0328">Glycosyltransferase</keyword>
<reference evidence="7 8" key="1">
    <citation type="journal article" date="2024" name="Nat. Commun.">
        <title>Phylogenomics reveals the evolutionary origins of lichenization in chlorophyte algae.</title>
        <authorList>
            <person name="Puginier C."/>
            <person name="Libourel C."/>
            <person name="Otte J."/>
            <person name="Skaloud P."/>
            <person name="Haon M."/>
            <person name="Grisel S."/>
            <person name="Petersen M."/>
            <person name="Berrin J.G."/>
            <person name="Delaux P.M."/>
            <person name="Dal Grande F."/>
            <person name="Keller J."/>
        </authorList>
    </citation>
    <scope>NUCLEOTIDE SEQUENCE [LARGE SCALE GENOMIC DNA]</scope>
    <source>
        <strain evidence="7 8">SAG 216-7</strain>
    </source>
</reference>
<evidence type="ECO:0000256" key="4">
    <source>
        <dbReference type="ARBA" id="ARBA00022679"/>
    </source>
</evidence>
<name>A0ABR2YZW1_9CHLO</name>
<dbReference type="EC" id="2.4.1.-" evidence="5"/>
<keyword evidence="5" id="KW-0333">Golgi apparatus</keyword>
<keyword evidence="4 5" id="KW-0808">Transferase</keyword>
<feature type="domain" description="Fucosyltransferase C-terminal" evidence="6">
    <location>
        <begin position="255"/>
        <end position="431"/>
    </location>
</feature>
<dbReference type="PANTHER" id="PTHR11929">
    <property type="entry name" value="ALPHA- 1,3 -FUCOSYLTRANSFERASE"/>
    <property type="match status" value="1"/>
</dbReference>
<evidence type="ECO:0000313" key="8">
    <source>
        <dbReference type="Proteomes" id="UP001491310"/>
    </source>
</evidence>
<evidence type="ECO:0000259" key="6">
    <source>
        <dbReference type="Pfam" id="PF00852"/>
    </source>
</evidence>
<keyword evidence="5" id="KW-0472">Membrane</keyword>
<dbReference type="SUPFAM" id="SSF53756">
    <property type="entry name" value="UDP-Glycosyltransferase/glycogen phosphorylase"/>
    <property type="match status" value="1"/>
</dbReference>
<evidence type="ECO:0000256" key="3">
    <source>
        <dbReference type="ARBA" id="ARBA00022676"/>
    </source>
</evidence>
<keyword evidence="5" id="KW-1133">Transmembrane helix</keyword>
<evidence type="ECO:0000256" key="2">
    <source>
        <dbReference type="ARBA" id="ARBA00008919"/>
    </source>
</evidence>
<dbReference type="Proteomes" id="UP001491310">
    <property type="component" value="Unassembled WGS sequence"/>
</dbReference>